<reference evidence="2" key="1">
    <citation type="journal article" date="2015" name="Nat. Genet.">
        <title>The genome and transcriptome of the zoonotic hookworm Ancylostoma ceylanicum identify infection-specific gene families.</title>
        <authorList>
            <person name="Schwarz E.M."/>
            <person name="Hu Y."/>
            <person name="Antoshechkin I."/>
            <person name="Miller M.M."/>
            <person name="Sternberg P.W."/>
            <person name="Aroian R.V."/>
        </authorList>
    </citation>
    <scope>NUCLEOTIDE SEQUENCE</scope>
    <source>
        <strain evidence="2">HY135</strain>
    </source>
</reference>
<evidence type="ECO:0000313" key="1">
    <source>
        <dbReference type="EMBL" id="EYC17198.1"/>
    </source>
</evidence>
<accession>A0A016URR2</accession>
<dbReference type="AlphaFoldDB" id="A0A016URR2"/>
<protein>
    <submittedName>
        <fullName evidence="1">Uncharacterized protein</fullName>
    </submittedName>
</protein>
<dbReference type="EMBL" id="JARK01001367">
    <property type="protein sequence ID" value="EYC17198.1"/>
    <property type="molecule type" value="Genomic_DNA"/>
</dbReference>
<keyword evidence="2" id="KW-1185">Reference proteome</keyword>
<gene>
    <name evidence="1" type="primary">Acey_s0031.g2328</name>
    <name evidence="1" type="ORF">Y032_0031g2328</name>
</gene>
<name>A0A016URR2_9BILA</name>
<organism evidence="1 2">
    <name type="scientific">Ancylostoma ceylanicum</name>
    <dbReference type="NCBI Taxonomy" id="53326"/>
    <lineage>
        <taxon>Eukaryota</taxon>
        <taxon>Metazoa</taxon>
        <taxon>Ecdysozoa</taxon>
        <taxon>Nematoda</taxon>
        <taxon>Chromadorea</taxon>
        <taxon>Rhabditida</taxon>
        <taxon>Rhabditina</taxon>
        <taxon>Rhabditomorpha</taxon>
        <taxon>Strongyloidea</taxon>
        <taxon>Ancylostomatidae</taxon>
        <taxon>Ancylostomatinae</taxon>
        <taxon>Ancylostoma</taxon>
    </lineage>
</organism>
<sequence length="68" mass="7750">MAELRGTDLSKKSIRPPLSSSTFLTNLGKRKRLIRVMCRSSATFTKQEISYQQDGSTVALKFYLCYRA</sequence>
<comment type="caution">
    <text evidence="1">The sequence shown here is derived from an EMBL/GenBank/DDBJ whole genome shotgun (WGS) entry which is preliminary data.</text>
</comment>
<dbReference type="Proteomes" id="UP000024635">
    <property type="component" value="Unassembled WGS sequence"/>
</dbReference>
<evidence type="ECO:0000313" key="2">
    <source>
        <dbReference type="Proteomes" id="UP000024635"/>
    </source>
</evidence>
<proteinExistence type="predicted"/>